<dbReference type="FunFam" id="3.30.70.250:FF:000001">
    <property type="entry name" value="Malonyl CoA-acyl carrier protein transacylase"/>
    <property type="match status" value="1"/>
</dbReference>
<evidence type="ECO:0000256" key="2">
    <source>
        <dbReference type="ARBA" id="ARBA00018953"/>
    </source>
</evidence>
<evidence type="ECO:0000256" key="3">
    <source>
        <dbReference type="ARBA" id="ARBA00022679"/>
    </source>
</evidence>
<dbReference type="Gene3D" id="3.30.70.250">
    <property type="entry name" value="Malonyl-CoA ACP transacylase, ACP-binding"/>
    <property type="match status" value="1"/>
</dbReference>
<dbReference type="InterPro" id="IPR014043">
    <property type="entry name" value="Acyl_transferase_dom"/>
</dbReference>
<comment type="similarity">
    <text evidence="6">Belongs to the fabD family.</text>
</comment>
<dbReference type="PANTHER" id="PTHR42681:SF1">
    <property type="entry name" value="MALONYL-COA-ACYL CARRIER PROTEIN TRANSACYLASE, MITOCHONDRIAL"/>
    <property type="match status" value="1"/>
</dbReference>
<proteinExistence type="inferred from homology"/>
<dbReference type="Pfam" id="PF00698">
    <property type="entry name" value="Acyl_transf_1"/>
    <property type="match status" value="1"/>
</dbReference>
<dbReference type="NCBIfam" id="TIGR00128">
    <property type="entry name" value="fabD"/>
    <property type="match status" value="1"/>
</dbReference>
<dbReference type="InterPro" id="IPR001227">
    <property type="entry name" value="Ac_transferase_dom_sf"/>
</dbReference>
<dbReference type="SUPFAM" id="SSF52151">
    <property type="entry name" value="FabD/lysophospholipase-like"/>
    <property type="match status" value="1"/>
</dbReference>
<dbReference type="SMART" id="SM00827">
    <property type="entry name" value="PKS_AT"/>
    <property type="match status" value="1"/>
</dbReference>
<feature type="active site" evidence="7">
    <location>
        <position position="95"/>
    </location>
</feature>
<evidence type="ECO:0000259" key="8">
    <source>
        <dbReference type="SMART" id="SM00827"/>
    </source>
</evidence>
<dbReference type="InterPro" id="IPR024925">
    <property type="entry name" value="Malonyl_CoA-ACP_transAc"/>
</dbReference>
<dbReference type="InterPro" id="IPR050858">
    <property type="entry name" value="Mal-CoA-ACP_Trans/PKS_FabD"/>
</dbReference>
<gene>
    <name evidence="9" type="ORF">C7443_11084</name>
</gene>
<dbReference type="GO" id="GO:0004314">
    <property type="term" value="F:[acyl-carrier-protein] S-malonyltransferase activity"/>
    <property type="evidence" value="ECO:0007669"/>
    <property type="project" value="UniProtKB-EC"/>
</dbReference>
<evidence type="ECO:0000256" key="7">
    <source>
        <dbReference type="PIRSR" id="PIRSR000446-1"/>
    </source>
</evidence>
<keyword evidence="4 6" id="KW-0012">Acyltransferase</keyword>
<evidence type="ECO:0000256" key="6">
    <source>
        <dbReference type="PIRNR" id="PIRNR000446"/>
    </source>
</evidence>
<dbReference type="GO" id="GO:0005829">
    <property type="term" value="C:cytosol"/>
    <property type="evidence" value="ECO:0007669"/>
    <property type="project" value="TreeGrafter"/>
</dbReference>
<reference evidence="9 10" key="1">
    <citation type="submission" date="2018-05" db="EMBL/GenBank/DDBJ databases">
        <title>Genomic Encyclopedia of Type Strains, Phase IV (KMG-IV): sequencing the most valuable type-strain genomes for metagenomic binning, comparative biology and taxonomic classification.</title>
        <authorList>
            <person name="Goeker M."/>
        </authorList>
    </citation>
    <scope>NUCLEOTIDE SEQUENCE [LARGE SCALE GENOMIC DNA]</scope>
    <source>
        <strain evidence="9 10">DSM 23606</strain>
    </source>
</reference>
<dbReference type="OrthoDB" id="9808564at2"/>
<feature type="domain" description="Malonyl-CoA:ACP transacylase (MAT)" evidence="8">
    <location>
        <begin position="11"/>
        <end position="310"/>
    </location>
</feature>
<organism evidence="9 10">
    <name type="scientific">Plasticicumulans acidivorans</name>
    <dbReference type="NCBI Taxonomy" id="886464"/>
    <lineage>
        <taxon>Bacteria</taxon>
        <taxon>Pseudomonadati</taxon>
        <taxon>Pseudomonadota</taxon>
        <taxon>Gammaproteobacteria</taxon>
        <taxon>Candidatus Competibacteraceae</taxon>
        <taxon>Plasticicumulans</taxon>
    </lineage>
</organism>
<dbReference type="RefSeq" id="WP_110019590.1">
    <property type="nucleotide sequence ID" value="NZ_QGTJ01000010.1"/>
</dbReference>
<keyword evidence="3 6" id="KW-0808">Transferase</keyword>
<dbReference type="Gene3D" id="3.40.366.10">
    <property type="entry name" value="Malonyl-Coenzyme A Acyl Carrier Protein, domain 2"/>
    <property type="match status" value="1"/>
</dbReference>
<sequence length="316" mass="32883">MNRVLGSLAFVFPGQGSQSVGMLADAAERPEVRETFTEASAALGFDLWALVQGGPDTELNQTQNTQPAMLAASIALWRVWLAEGGARPGMVAGHSLGEYTALVVAGSLDFTDAVRLVAERGRLMQSAVPVGEGAMAAILGLDDETVRSVCAEAAQSEVVEAVNFNAPGQVVIAGATAAVNRACELLKARGAKRALPLPVSVPSHCALMRPAAERLAEHLAAVSIRTPEIRVLHNVDVASHTDPEEIRTALVQQLYSPVRWVETVAAMVAAGIATTVECGPGKVLAGLNKRIVKGLSVLPVADLAGLQSAITDFKGA</sequence>
<dbReference type="InterPro" id="IPR004410">
    <property type="entry name" value="Malonyl_CoA-ACP_transAc_FabD"/>
</dbReference>
<dbReference type="SUPFAM" id="SSF55048">
    <property type="entry name" value="Probable ACP-binding domain of malonyl-CoA ACP transacylase"/>
    <property type="match status" value="1"/>
</dbReference>
<evidence type="ECO:0000313" key="10">
    <source>
        <dbReference type="Proteomes" id="UP000246569"/>
    </source>
</evidence>
<evidence type="ECO:0000256" key="1">
    <source>
        <dbReference type="ARBA" id="ARBA00013258"/>
    </source>
</evidence>
<dbReference type="Proteomes" id="UP000246569">
    <property type="component" value="Unassembled WGS sequence"/>
</dbReference>
<name>A0A317MX44_9GAMM</name>
<comment type="catalytic activity">
    <reaction evidence="5 6">
        <text>holo-[ACP] + malonyl-CoA = malonyl-[ACP] + CoA</text>
        <dbReference type="Rhea" id="RHEA:41792"/>
        <dbReference type="Rhea" id="RHEA-COMP:9623"/>
        <dbReference type="Rhea" id="RHEA-COMP:9685"/>
        <dbReference type="ChEBI" id="CHEBI:57287"/>
        <dbReference type="ChEBI" id="CHEBI:57384"/>
        <dbReference type="ChEBI" id="CHEBI:64479"/>
        <dbReference type="ChEBI" id="CHEBI:78449"/>
        <dbReference type="EC" id="2.3.1.39"/>
    </reaction>
</comment>
<dbReference type="InterPro" id="IPR016035">
    <property type="entry name" value="Acyl_Trfase/lysoPLipase"/>
</dbReference>
<dbReference type="GO" id="GO:0006633">
    <property type="term" value="P:fatty acid biosynthetic process"/>
    <property type="evidence" value="ECO:0007669"/>
    <property type="project" value="TreeGrafter"/>
</dbReference>
<protein>
    <recommendedName>
        <fullName evidence="2 6">Malonyl CoA-acyl carrier protein transacylase</fullName>
        <ecNumber evidence="1 6">2.3.1.39</ecNumber>
    </recommendedName>
</protein>
<dbReference type="EC" id="2.3.1.39" evidence="1 6"/>
<dbReference type="PANTHER" id="PTHR42681">
    <property type="entry name" value="MALONYL-COA-ACYL CARRIER PROTEIN TRANSACYLASE, MITOCHONDRIAL"/>
    <property type="match status" value="1"/>
</dbReference>
<keyword evidence="10" id="KW-1185">Reference proteome</keyword>
<evidence type="ECO:0000256" key="5">
    <source>
        <dbReference type="ARBA" id="ARBA00048462"/>
    </source>
</evidence>
<dbReference type="PIRSF" id="PIRSF000446">
    <property type="entry name" value="Mct"/>
    <property type="match status" value="1"/>
</dbReference>
<dbReference type="AlphaFoldDB" id="A0A317MX44"/>
<evidence type="ECO:0000313" key="9">
    <source>
        <dbReference type="EMBL" id="PWV59539.1"/>
    </source>
</evidence>
<dbReference type="InterPro" id="IPR016036">
    <property type="entry name" value="Malonyl_transacylase_ACP-bd"/>
</dbReference>
<comment type="caution">
    <text evidence="9">The sequence shown here is derived from an EMBL/GenBank/DDBJ whole genome shotgun (WGS) entry which is preliminary data.</text>
</comment>
<evidence type="ECO:0000256" key="4">
    <source>
        <dbReference type="ARBA" id="ARBA00023315"/>
    </source>
</evidence>
<dbReference type="EMBL" id="QGTJ01000010">
    <property type="protein sequence ID" value="PWV59539.1"/>
    <property type="molecule type" value="Genomic_DNA"/>
</dbReference>
<accession>A0A317MX44</accession>
<feature type="active site" evidence="7">
    <location>
        <position position="204"/>
    </location>
</feature>